<organism evidence="1 2">
    <name type="scientific">Cinara cedri</name>
    <dbReference type="NCBI Taxonomy" id="506608"/>
    <lineage>
        <taxon>Eukaryota</taxon>
        <taxon>Metazoa</taxon>
        <taxon>Ecdysozoa</taxon>
        <taxon>Arthropoda</taxon>
        <taxon>Hexapoda</taxon>
        <taxon>Insecta</taxon>
        <taxon>Pterygota</taxon>
        <taxon>Neoptera</taxon>
        <taxon>Paraneoptera</taxon>
        <taxon>Hemiptera</taxon>
        <taxon>Sternorrhyncha</taxon>
        <taxon>Aphidomorpha</taxon>
        <taxon>Aphidoidea</taxon>
        <taxon>Aphididae</taxon>
        <taxon>Lachninae</taxon>
        <taxon>Cinara</taxon>
    </lineage>
</organism>
<accession>A0A5E4M6S9</accession>
<protein>
    <submittedName>
        <fullName evidence="1">Uncharacterized protein</fullName>
    </submittedName>
</protein>
<name>A0A5E4M6S9_9HEMI</name>
<keyword evidence="2" id="KW-1185">Reference proteome</keyword>
<dbReference type="PANTHER" id="PTHR28348:SF1">
    <property type="entry name" value="UPF0193 PROTEIN EVG1"/>
    <property type="match status" value="1"/>
</dbReference>
<dbReference type="Pfam" id="PF05250">
    <property type="entry name" value="UPF0193"/>
    <property type="match status" value="1"/>
</dbReference>
<gene>
    <name evidence="1" type="ORF">CINCED_3A004940</name>
</gene>
<proteinExistence type="predicted"/>
<evidence type="ECO:0000313" key="1">
    <source>
        <dbReference type="EMBL" id="VVC27052.1"/>
    </source>
</evidence>
<dbReference type="EMBL" id="CABPRJ010000059">
    <property type="protein sequence ID" value="VVC27052.1"/>
    <property type="molecule type" value="Genomic_DNA"/>
</dbReference>
<dbReference type="OrthoDB" id="10262032at2759"/>
<reference evidence="1 2" key="1">
    <citation type="submission" date="2019-08" db="EMBL/GenBank/DDBJ databases">
        <authorList>
            <person name="Alioto T."/>
            <person name="Alioto T."/>
            <person name="Gomez Garrido J."/>
        </authorList>
    </citation>
    <scope>NUCLEOTIDE SEQUENCE [LARGE SCALE GENOMIC DNA]</scope>
</reference>
<evidence type="ECO:0000313" key="2">
    <source>
        <dbReference type="Proteomes" id="UP000325440"/>
    </source>
</evidence>
<dbReference type="Proteomes" id="UP000325440">
    <property type="component" value="Unassembled WGS sequence"/>
</dbReference>
<sequence>MAYRTKVCDQGGIFNVARSSAYSAETRTFVNELIKESRLTTLQRKSLQGWLRTGSSPPSRVSQALSSKSKESVNDIIKRYHSSKPRTLQNIIDSGAYEPQAYVSDMTLKNYNAEKEKLQSIMAYGKITKLDPLIGKKSAIKRTSKEECTEEELIDSVILEIEDREKFLYDMESLGQGYKYSPSIIHEIVDRIKKLEAFVSKMSSGYRLADVREISEKYRRPLGSPKTLPTSISII</sequence>
<dbReference type="PANTHER" id="PTHR28348">
    <property type="entry name" value="UPF0193 PROTEIN EVG1"/>
    <property type="match status" value="1"/>
</dbReference>
<dbReference type="InterPro" id="IPR007914">
    <property type="entry name" value="UPF0193"/>
</dbReference>
<dbReference type="AlphaFoldDB" id="A0A5E4M6S9"/>